<organism evidence="2 3">
    <name type="scientific">Dokdonella ginsengisoli</name>
    <dbReference type="NCBI Taxonomy" id="363846"/>
    <lineage>
        <taxon>Bacteria</taxon>
        <taxon>Pseudomonadati</taxon>
        <taxon>Pseudomonadota</taxon>
        <taxon>Gammaproteobacteria</taxon>
        <taxon>Lysobacterales</taxon>
        <taxon>Rhodanobacteraceae</taxon>
        <taxon>Dokdonella</taxon>
    </lineage>
</organism>
<dbReference type="EMBL" id="JBHSHD010000002">
    <property type="protein sequence ID" value="MFC4818863.1"/>
    <property type="molecule type" value="Genomic_DNA"/>
</dbReference>
<dbReference type="Proteomes" id="UP001595886">
    <property type="component" value="Unassembled WGS sequence"/>
</dbReference>
<keyword evidence="3" id="KW-1185">Reference proteome</keyword>
<name>A0ABV9QQ75_9GAMM</name>
<comment type="caution">
    <text evidence="2">The sequence shown here is derived from an EMBL/GenBank/DDBJ whole genome shotgun (WGS) entry which is preliminary data.</text>
</comment>
<feature type="domain" description="Thiol:disulfide interchange protein DsbD N-terminal" evidence="1">
    <location>
        <begin position="31"/>
        <end position="146"/>
    </location>
</feature>
<gene>
    <name evidence="2" type="ORF">ACFO6Q_00925</name>
</gene>
<accession>A0ABV9QQ75</accession>
<dbReference type="Pfam" id="PF11412">
    <property type="entry name" value="DsbD_N"/>
    <property type="match status" value="1"/>
</dbReference>
<evidence type="ECO:0000259" key="1">
    <source>
        <dbReference type="Pfam" id="PF11412"/>
    </source>
</evidence>
<sequence>MLSIVLGTPAAIAAPAPAAESAAEPVQIELIAEHTALTPGQPEQIGLLLRHQPHWHTYWINPGDSGLPTTLEWTLPAGFQADAVAWPVPRRFEVGGLYNFGYDGEAVLPVSIAVPADAPVGSTVRFAVAVKWLACREECIPGKASLDIELPVVREAPKPDTRWIRQFSDARLAQPQATAWKASAREDGGRFAVTLSGPGLPPASATLDAFAAQKKLFDNKPPTIRRDGDALIVESGKSEYFTTASEIELWLSTDGTSGPRGWRVRVPLAASTPAP</sequence>
<reference evidence="3" key="1">
    <citation type="journal article" date="2019" name="Int. J. Syst. Evol. Microbiol.">
        <title>The Global Catalogue of Microorganisms (GCM) 10K type strain sequencing project: providing services to taxonomists for standard genome sequencing and annotation.</title>
        <authorList>
            <consortium name="The Broad Institute Genomics Platform"/>
            <consortium name="The Broad Institute Genome Sequencing Center for Infectious Disease"/>
            <person name="Wu L."/>
            <person name="Ma J."/>
        </authorList>
    </citation>
    <scope>NUCLEOTIDE SEQUENCE [LARGE SCALE GENOMIC DNA]</scope>
    <source>
        <strain evidence="3">CCUG 30340</strain>
    </source>
</reference>
<proteinExistence type="predicted"/>
<dbReference type="InterPro" id="IPR028250">
    <property type="entry name" value="DsbDN"/>
</dbReference>
<evidence type="ECO:0000313" key="2">
    <source>
        <dbReference type="EMBL" id="MFC4818863.1"/>
    </source>
</evidence>
<dbReference type="RefSeq" id="WP_380018598.1">
    <property type="nucleotide sequence ID" value="NZ_JBHSHD010000002.1"/>
</dbReference>
<evidence type="ECO:0000313" key="3">
    <source>
        <dbReference type="Proteomes" id="UP001595886"/>
    </source>
</evidence>
<protein>
    <submittedName>
        <fullName evidence="2">Protein-disulfide reductase DsbD domain-containing protein</fullName>
    </submittedName>
</protein>